<comment type="similarity">
    <text evidence="1">Belongs to the cycloisomerase 2 family.</text>
</comment>
<name>A0A1E1KL95_9HELO</name>
<dbReference type="SUPFAM" id="SSF50974">
    <property type="entry name" value="Nitrous oxide reductase, N-terminal domain"/>
    <property type="match status" value="1"/>
</dbReference>
<evidence type="ECO:0000256" key="2">
    <source>
        <dbReference type="SAM" id="SignalP"/>
    </source>
</evidence>
<dbReference type="EMBL" id="FJUX01000038">
    <property type="protein sequence ID" value="CZS98807.1"/>
    <property type="molecule type" value="Genomic_DNA"/>
</dbReference>
<evidence type="ECO:0000256" key="1">
    <source>
        <dbReference type="ARBA" id="ARBA00005564"/>
    </source>
</evidence>
<gene>
    <name evidence="3" type="ORF">RAG0_07362</name>
</gene>
<dbReference type="InterPro" id="IPR015943">
    <property type="entry name" value="WD40/YVTN_repeat-like_dom_sf"/>
</dbReference>
<dbReference type="AlphaFoldDB" id="A0A1E1KL95"/>
<evidence type="ECO:0000313" key="3">
    <source>
        <dbReference type="EMBL" id="CZS98807.1"/>
    </source>
</evidence>
<organism evidence="3 4">
    <name type="scientific">Rhynchosporium agropyri</name>
    <dbReference type="NCBI Taxonomy" id="914238"/>
    <lineage>
        <taxon>Eukaryota</taxon>
        <taxon>Fungi</taxon>
        <taxon>Dikarya</taxon>
        <taxon>Ascomycota</taxon>
        <taxon>Pezizomycotina</taxon>
        <taxon>Leotiomycetes</taxon>
        <taxon>Helotiales</taxon>
        <taxon>Ploettnerulaceae</taxon>
        <taxon>Rhynchosporium</taxon>
    </lineage>
</organism>
<sequence length="383" mass="39874">MSPHLLVFGIAPVLFNVAACANLFAAHYSGTINSLTFIPSSSGAASLTLNTSLTIGGQPSWMTWDSASRTIYMPDESGSGRSSLSFAVSAAKDGKLALLGKASGLPLVGVANVVYGSGYIATAHYSASSISTMKLPLTSSSTVLQTLKYTMNGAGPVPSRQDAPHPHHVFPDPTGDFLLAPDLGADVIRIYKIDKASGKLTACPSYVEPGGTGPRHGVFWGKDVLYVANELANSVHAFAVTYPSSGCLTLTRSQSLTTMTGNKAAPVGTKVGELHVKGNFLYVSNRRDLSFAPNDSIATFSLSSTGVMTFVDISSSGGTYPRTFSINKAGDLMAIGDQTTANVVVVKRDPATGQLGPQLASLRVGSVGRAENDDGLSSVLWDE</sequence>
<feature type="chain" id="PRO_5009446099" description="6-phosphogluconolactonase" evidence="2">
    <location>
        <begin position="21"/>
        <end position="383"/>
    </location>
</feature>
<feature type="signal peptide" evidence="2">
    <location>
        <begin position="1"/>
        <end position="20"/>
    </location>
</feature>
<dbReference type="InterPro" id="IPR050282">
    <property type="entry name" value="Cycloisomerase_2"/>
</dbReference>
<keyword evidence="2" id="KW-0732">Signal</keyword>
<protein>
    <recommendedName>
        <fullName evidence="5">6-phosphogluconolactonase</fullName>
    </recommendedName>
</protein>
<proteinExistence type="inferred from homology"/>
<dbReference type="OrthoDB" id="9972196at2759"/>
<dbReference type="Gene3D" id="2.130.10.10">
    <property type="entry name" value="YVTN repeat-like/Quinoprotein amine dehydrogenase"/>
    <property type="match status" value="1"/>
</dbReference>
<dbReference type="InterPro" id="IPR019405">
    <property type="entry name" value="Lactonase_7-beta_prop"/>
</dbReference>
<dbReference type="PANTHER" id="PTHR30344">
    <property type="entry name" value="6-PHOSPHOGLUCONOLACTONASE-RELATED"/>
    <property type="match status" value="1"/>
</dbReference>
<accession>A0A1E1KL95</accession>
<keyword evidence="4" id="KW-1185">Reference proteome</keyword>
<reference evidence="4" key="1">
    <citation type="submission" date="2016-03" db="EMBL/GenBank/DDBJ databases">
        <authorList>
            <person name="Guldener U."/>
        </authorList>
    </citation>
    <scope>NUCLEOTIDE SEQUENCE [LARGE SCALE GENOMIC DNA]</scope>
    <source>
        <strain evidence="4">04CH-RAC-A.6.1</strain>
    </source>
</reference>
<dbReference type="InterPro" id="IPR011045">
    <property type="entry name" value="N2O_reductase_N"/>
</dbReference>
<dbReference type="Pfam" id="PF10282">
    <property type="entry name" value="Lactonase"/>
    <property type="match status" value="1"/>
</dbReference>
<dbReference type="Proteomes" id="UP000178912">
    <property type="component" value="Unassembled WGS sequence"/>
</dbReference>
<evidence type="ECO:0008006" key="5">
    <source>
        <dbReference type="Google" id="ProtNLM"/>
    </source>
</evidence>
<evidence type="ECO:0000313" key="4">
    <source>
        <dbReference type="Proteomes" id="UP000178912"/>
    </source>
</evidence>
<dbReference type="GO" id="GO:0017057">
    <property type="term" value="F:6-phosphogluconolactonase activity"/>
    <property type="evidence" value="ECO:0007669"/>
    <property type="project" value="TreeGrafter"/>
</dbReference>
<dbReference type="PANTHER" id="PTHR30344:SF1">
    <property type="entry name" value="6-PHOSPHOGLUCONOLACTONASE"/>
    <property type="match status" value="1"/>
</dbReference>